<comment type="caution">
    <text evidence="1">The sequence shown here is derived from an EMBL/GenBank/DDBJ whole genome shotgun (WGS) entry which is preliminary data.</text>
</comment>
<dbReference type="InterPro" id="IPR011051">
    <property type="entry name" value="RmlC_Cupin_sf"/>
</dbReference>
<evidence type="ECO:0000313" key="2">
    <source>
        <dbReference type="Proteomes" id="UP000824264"/>
    </source>
</evidence>
<accession>A0A9D1UAN9</accession>
<proteinExistence type="predicted"/>
<dbReference type="InterPro" id="IPR014710">
    <property type="entry name" value="RmlC-like_jellyroll"/>
</dbReference>
<name>A0A9D1UAN9_9BACT</name>
<organism evidence="1 2">
    <name type="scientific">Candidatus Bilophila faecipullorum</name>
    <dbReference type="NCBI Taxonomy" id="2838482"/>
    <lineage>
        <taxon>Bacteria</taxon>
        <taxon>Pseudomonadati</taxon>
        <taxon>Thermodesulfobacteriota</taxon>
        <taxon>Desulfovibrionia</taxon>
        <taxon>Desulfovibrionales</taxon>
        <taxon>Desulfovibrionaceae</taxon>
        <taxon>Bilophila</taxon>
    </lineage>
</organism>
<reference evidence="1" key="2">
    <citation type="submission" date="2021-04" db="EMBL/GenBank/DDBJ databases">
        <authorList>
            <person name="Gilroy R."/>
        </authorList>
    </citation>
    <scope>NUCLEOTIDE SEQUENCE</scope>
    <source>
        <strain evidence="1">ChiSxjej5B17-1746</strain>
    </source>
</reference>
<protein>
    <recommendedName>
        <fullName evidence="3">Ethanolamine utilization protein EutQ</fullName>
    </recommendedName>
</protein>
<dbReference type="Gene3D" id="2.60.120.10">
    <property type="entry name" value="Jelly Rolls"/>
    <property type="match status" value="1"/>
</dbReference>
<reference evidence="1" key="1">
    <citation type="journal article" date="2021" name="PeerJ">
        <title>Extensive microbial diversity within the chicken gut microbiome revealed by metagenomics and culture.</title>
        <authorList>
            <person name="Gilroy R."/>
            <person name="Ravi A."/>
            <person name="Getino M."/>
            <person name="Pursley I."/>
            <person name="Horton D.L."/>
            <person name="Alikhan N.F."/>
            <person name="Baker D."/>
            <person name="Gharbi K."/>
            <person name="Hall N."/>
            <person name="Watson M."/>
            <person name="Adriaenssens E.M."/>
            <person name="Foster-Nyarko E."/>
            <person name="Jarju S."/>
            <person name="Secka A."/>
            <person name="Antonio M."/>
            <person name="Oren A."/>
            <person name="Chaudhuri R.R."/>
            <person name="La Ragione R."/>
            <person name="Hildebrand F."/>
            <person name="Pallen M.J."/>
        </authorList>
    </citation>
    <scope>NUCLEOTIDE SEQUENCE</scope>
    <source>
        <strain evidence="1">ChiSxjej5B17-1746</strain>
    </source>
</reference>
<evidence type="ECO:0008006" key="3">
    <source>
        <dbReference type="Google" id="ProtNLM"/>
    </source>
</evidence>
<dbReference type="Pfam" id="PF06249">
    <property type="entry name" value="EutQ"/>
    <property type="match status" value="1"/>
</dbReference>
<dbReference type="InterPro" id="IPR010424">
    <property type="entry name" value="EutQ"/>
</dbReference>
<evidence type="ECO:0000313" key="1">
    <source>
        <dbReference type="EMBL" id="HIW79711.1"/>
    </source>
</evidence>
<gene>
    <name evidence="1" type="ORF">H9874_11310</name>
</gene>
<sequence length="304" mass="31426">MTKRIITAETVRLAWKAGQSAVVYAEGDIVTQQAQDDARRYGLSLTPEDSVVPEAASVPAATPAPAVQESVGQPAQQHVTTPALSAEQLAAATRQLQEVLAPLTQALTAHAPAPAVPPVVFTPGVNPMAEPAPARPQADEALIAAIRGRVMAALPAGSGVDVAFVDRLIKSVLAETDDASPVQAEARPGIRQAGGVTHVDSRAQRRASVPVKGSVAVMDVLSPARGDAAAVGFLEWENLSFSWTFRCTEVLVVLEGELNLSIEGTTFSAAHGDVFSIPAGTEAVLSASGHVRCTTVAVAAEPRS</sequence>
<dbReference type="EMBL" id="DXGI01000419">
    <property type="protein sequence ID" value="HIW79711.1"/>
    <property type="molecule type" value="Genomic_DNA"/>
</dbReference>
<dbReference type="SUPFAM" id="SSF51182">
    <property type="entry name" value="RmlC-like cupins"/>
    <property type="match status" value="1"/>
</dbReference>
<dbReference type="Proteomes" id="UP000824264">
    <property type="component" value="Unassembled WGS sequence"/>
</dbReference>
<dbReference type="AlphaFoldDB" id="A0A9D1UAN9"/>